<feature type="active site" evidence="9">
    <location>
        <position position="121"/>
    </location>
</feature>
<dbReference type="Pfam" id="PF01252">
    <property type="entry name" value="Peptidase_A8"/>
    <property type="match status" value="1"/>
</dbReference>
<organism evidence="10">
    <name type="scientific">candidate division WOR-3 bacterium</name>
    <dbReference type="NCBI Taxonomy" id="2052148"/>
    <lineage>
        <taxon>Bacteria</taxon>
        <taxon>Bacteria division WOR-3</taxon>
    </lineage>
</organism>
<keyword evidence="3 9" id="KW-0645">Protease</keyword>
<feature type="transmembrane region" description="Helical" evidence="9">
    <location>
        <begin position="57"/>
        <end position="87"/>
    </location>
</feature>
<comment type="function">
    <text evidence="9">This protein specifically catalyzes the removal of signal peptides from prolipoproteins.</text>
</comment>
<comment type="catalytic activity">
    <reaction evidence="9">
        <text>Release of signal peptides from bacterial membrane prolipoproteins. Hydrolyzes -Xaa-Yaa-Zaa-|-(S,diacylglyceryl)Cys-, in which Xaa is hydrophobic (preferably Leu), and Yaa (Ala or Ser) and Zaa (Gly or Ala) have small, neutral side chains.</text>
        <dbReference type="EC" id="3.4.23.36"/>
    </reaction>
</comment>
<dbReference type="InterPro" id="IPR001872">
    <property type="entry name" value="Peptidase_A8"/>
</dbReference>
<dbReference type="HAMAP" id="MF_00161">
    <property type="entry name" value="LspA"/>
    <property type="match status" value="1"/>
</dbReference>
<comment type="subcellular location">
    <subcellularLocation>
        <location evidence="9">Cell membrane</location>
        <topology evidence="9">Multi-pass membrane protein</topology>
    </subcellularLocation>
</comment>
<dbReference type="UniPathway" id="UPA00665"/>
<evidence type="ECO:0000256" key="2">
    <source>
        <dbReference type="ARBA" id="ARBA00022475"/>
    </source>
</evidence>
<proteinExistence type="inferred from homology"/>
<dbReference type="GO" id="GO:0004190">
    <property type="term" value="F:aspartic-type endopeptidase activity"/>
    <property type="evidence" value="ECO:0007669"/>
    <property type="project" value="UniProtKB-UniRule"/>
</dbReference>
<dbReference type="PANTHER" id="PTHR33695:SF1">
    <property type="entry name" value="LIPOPROTEIN SIGNAL PEPTIDASE"/>
    <property type="match status" value="1"/>
</dbReference>
<evidence type="ECO:0000256" key="9">
    <source>
        <dbReference type="HAMAP-Rule" id="MF_00161"/>
    </source>
</evidence>
<keyword evidence="4 9" id="KW-0812">Transmembrane</keyword>
<evidence type="ECO:0000256" key="1">
    <source>
        <dbReference type="ARBA" id="ARBA00006139"/>
    </source>
</evidence>
<evidence type="ECO:0000256" key="7">
    <source>
        <dbReference type="ARBA" id="ARBA00022989"/>
    </source>
</evidence>
<dbReference type="NCBIfam" id="TIGR00077">
    <property type="entry name" value="lspA"/>
    <property type="match status" value="1"/>
</dbReference>
<feature type="active site" evidence="9">
    <location>
        <position position="139"/>
    </location>
</feature>
<evidence type="ECO:0000256" key="6">
    <source>
        <dbReference type="ARBA" id="ARBA00022801"/>
    </source>
</evidence>
<dbReference type="PANTHER" id="PTHR33695">
    <property type="entry name" value="LIPOPROTEIN SIGNAL PEPTIDASE"/>
    <property type="match status" value="1"/>
</dbReference>
<dbReference type="GO" id="GO:0006508">
    <property type="term" value="P:proteolysis"/>
    <property type="evidence" value="ECO:0007669"/>
    <property type="project" value="UniProtKB-KW"/>
</dbReference>
<evidence type="ECO:0000256" key="4">
    <source>
        <dbReference type="ARBA" id="ARBA00022692"/>
    </source>
</evidence>
<keyword evidence="8 9" id="KW-0472">Membrane</keyword>
<gene>
    <name evidence="9 10" type="primary">lspA</name>
    <name evidence="10" type="ORF">ENX07_06720</name>
</gene>
<dbReference type="EC" id="3.4.23.36" evidence="9"/>
<evidence type="ECO:0000256" key="3">
    <source>
        <dbReference type="ARBA" id="ARBA00022670"/>
    </source>
</evidence>
<accession>A0A7C3Z3K0</accession>
<reference evidence="10" key="1">
    <citation type="journal article" date="2020" name="mSystems">
        <title>Genome- and Community-Level Interaction Insights into Carbon Utilization and Element Cycling Functions of Hydrothermarchaeota in Hydrothermal Sediment.</title>
        <authorList>
            <person name="Zhou Z."/>
            <person name="Liu Y."/>
            <person name="Xu W."/>
            <person name="Pan J."/>
            <person name="Luo Z.H."/>
            <person name="Li M."/>
        </authorList>
    </citation>
    <scope>NUCLEOTIDE SEQUENCE [LARGE SCALE GENOMIC DNA]</scope>
    <source>
        <strain evidence="10">SpSt-906</strain>
    </source>
</reference>
<comment type="pathway">
    <text evidence="9">Protein modification; lipoprotein biosynthesis (signal peptide cleavage).</text>
</comment>
<sequence length="158" mass="18355">MSNLRFFYRKGIYFSLITTSFFLSDFLTKHWARENLPAVGEMRVIGDFLRFHLVYNYYGIFGFSIGDGFLIRYLLPILAIGFVVFLALRAQSHFSLFVYGLTLGGALGNIFDRLLYGRVTDFIDIGIGRWRWYTFNLADAFLVVGIFLIILFPERGRK</sequence>
<keyword evidence="2 9" id="KW-1003">Cell membrane</keyword>
<keyword evidence="6 9" id="KW-0378">Hydrolase</keyword>
<name>A0A7C3Z3K0_UNCW3</name>
<evidence type="ECO:0000256" key="8">
    <source>
        <dbReference type="ARBA" id="ARBA00023136"/>
    </source>
</evidence>
<protein>
    <recommendedName>
        <fullName evidence="9">Lipoprotein signal peptidase</fullName>
        <ecNumber evidence="9">3.4.23.36</ecNumber>
    </recommendedName>
    <alternativeName>
        <fullName evidence="9">Prolipoprotein signal peptidase</fullName>
    </alternativeName>
    <alternativeName>
        <fullName evidence="9">Signal peptidase II</fullName>
        <shortName evidence="9">SPase II</shortName>
    </alternativeName>
</protein>
<keyword evidence="5 9" id="KW-0064">Aspartyl protease</keyword>
<comment type="caution">
    <text evidence="10">The sequence shown here is derived from an EMBL/GenBank/DDBJ whole genome shotgun (WGS) entry which is preliminary data.</text>
</comment>
<comment type="caution">
    <text evidence="9">Lacks conserved residue(s) required for the propagation of feature annotation.</text>
</comment>
<feature type="transmembrane region" description="Helical" evidence="9">
    <location>
        <begin position="94"/>
        <end position="111"/>
    </location>
</feature>
<dbReference type="AlphaFoldDB" id="A0A7C3Z3K0"/>
<evidence type="ECO:0000313" key="10">
    <source>
        <dbReference type="EMBL" id="HGE99739.1"/>
    </source>
</evidence>
<evidence type="ECO:0000256" key="5">
    <source>
        <dbReference type="ARBA" id="ARBA00022750"/>
    </source>
</evidence>
<dbReference type="GO" id="GO:0005886">
    <property type="term" value="C:plasma membrane"/>
    <property type="evidence" value="ECO:0007669"/>
    <property type="project" value="UniProtKB-SubCell"/>
</dbReference>
<dbReference type="EMBL" id="DTMQ01000041">
    <property type="protein sequence ID" value="HGE99739.1"/>
    <property type="molecule type" value="Genomic_DNA"/>
</dbReference>
<keyword evidence="7 9" id="KW-1133">Transmembrane helix</keyword>
<feature type="transmembrane region" description="Helical" evidence="9">
    <location>
        <begin position="131"/>
        <end position="152"/>
    </location>
</feature>
<comment type="similarity">
    <text evidence="1 9">Belongs to the peptidase A8 family.</text>
</comment>